<evidence type="ECO:0000313" key="3">
    <source>
        <dbReference type="Proteomes" id="UP000663881"/>
    </source>
</evidence>
<feature type="region of interest" description="Disordered" evidence="1">
    <location>
        <begin position="1"/>
        <end position="34"/>
    </location>
</feature>
<reference evidence="2" key="1">
    <citation type="submission" date="2021-02" db="EMBL/GenBank/DDBJ databases">
        <authorList>
            <person name="Nowell W R."/>
        </authorList>
    </citation>
    <scope>NUCLEOTIDE SEQUENCE</scope>
</reference>
<evidence type="ECO:0000256" key="1">
    <source>
        <dbReference type="SAM" id="MobiDB-lite"/>
    </source>
</evidence>
<accession>A0A820SGJ8</accession>
<evidence type="ECO:0000313" key="2">
    <source>
        <dbReference type="EMBL" id="CAF4449517.1"/>
    </source>
</evidence>
<dbReference type="AlphaFoldDB" id="A0A820SGJ8"/>
<comment type="caution">
    <text evidence="2">The sequence shown here is derived from an EMBL/GenBank/DDBJ whole genome shotgun (WGS) entry which is preliminary data.</text>
</comment>
<name>A0A820SGJ8_9BILA</name>
<sequence length="34" mass="3753">PFPSMESLSKLSLNVMERHPTSPSPMPLSTNIAR</sequence>
<dbReference type="EMBL" id="CAJOAY010035137">
    <property type="protein sequence ID" value="CAF4449517.1"/>
    <property type="molecule type" value="Genomic_DNA"/>
</dbReference>
<organism evidence="2 3">
    <name type="scientific">Adineta steineri</name>
    <dbReference type="NCBI Taxonomy" id="433720"/>
    <lineage>
        <taxon>Eukaryota</taxon>
        <taxon>Metazoa</taxon>
        <taxon>Spiralia</taxon>
        <taxon>Gnathifera</taxon>
        <taxon>Rotifera</taxon>
        <taxon>Eurotatoria</taxon>
        <taxon>Bdelloidea</taxon>
        <taxon>Adinetida</taxon>
        <taxon>Adinetidae</taxon>
        <taxon>Adineta</taxon>
    </lineage>
</organism>
<gene>
    <name evidence="2" type="ORF">OKA104_LOCUS54082</name>
</gene>
<feature type="non-terminal residue" evidence="2">
    <location>
        <position position="1"/>
    </location>
</feature>
<dbReference type="Proteomes" id="UP000663881">
    <property type="component" value="Unassembled WGS sequence"/>
</dbReference>
<feature type="compositionally biased region" description="Polar residues" evidence="1">
    <location>
        <begin position="1"/>
        <end position="12"/>
    </location>
</feature>
<proteinExistence type="predicted"/>
<protein>
    <submittedName>
        <fullName evidence="2">Uncharacterized protein</fullName>
    </submittedName>
</protein>